<keyword evidence="4 9" id="KW-0560">Oxidoreductase</keyword>
<evidence type="ECO:0000256" key="4">
    <source>
        <dbReference type="ARBA" id="ARBA00023002"/>
    </source>
</evidence>
<keyword evidence="3" id="KW-0816">Tricarboxylic acid cycle</keyword>
<dbReference type="InterPro" id="IPR001236">
    <property type="entry name" value="Lactate/malate_DH_N"/>
</dbReference>
<protein>
    <recommendedName>
        <fullName evidence="2">Malate dehydrogenase, mitochondrial</fullName>
        <ecNumber evidence="1">1.1.1.37</ecNumber>
    </recommendedName>
</protein>
<dbReference type="InterPro" id="IPR001557">
    <property type="entry name" value="L-lactate/malate_DH"/>
</dbReference>
<accession>A0A0L7LSP5</accession>
<dbReference type="GO" id="GO:0019752">
    <property type="term" value="P:carboxylic acid metabolic process"/>
    <property type="evidence" value="ECO:0007669"/>
    <property type="project" value="InterPro"/>
</dbReference>
<comment type="catalytic activity">
    <reaction evidence="6">
        <text>(S)-malate + NAD(+) = oxaloacetate + NADH + H(+)</text>
        <dbReference type="Rhea" id="RHEA:21432"/>
        <dbReference type="ChEBI" id="CHEBI:15378"/>
        <dbReference type="ChEBI" id="CHEBI:15589"/>
        <dbReference type="ChEBI" id="CHEBI:16452"/>
        <dbReference type="ChEBI" id="CHEBI:57540"/>
        <dbReference type="ChEBI" id="CHEBI:57945"/>
        <dbReference type="EC" id="1.1.1.37"/>
    </reaction>
</comment>
<dbReference type="InterPro" id="IPR036291">
    <property type="entry name" value="NAD(P)-bd_dom_sf"/>
</dbReference>
<dbReference type="Pfam" id="PF00056">
    <property type="entry name" value="Ldh_1_N"/>
    <property type="match status" value="1"/>
</dbReference>
<dbReference type="PANTHER" id="PTHR11540">
    <property type="entry name" value="MALATE AND LACTATE DEHYDROGENASE"/>
    <property type="match status" value="1"/>
</dbReference>
<dbReference type="EC" id="1.1.1.37" evidence="1"/>
<evidence type="ECO:0000256" key="9">
    <source>
        <dbReference type="RuleBase" id="RU003369"/>
    </source>
</evidence>
<evidence type="ECO:0000256" key="8">
    <source>
        <dbReference type="PIRSR" id="PIRSR000102-3"/>
    </source>
</evidence>
<feature type="active site" description="Proton acceptor" evidence="7">
    <location>
        <position position="195"/>
    </location>
</feature>
<dbReference type="GO" id="GO:0006099">
    <property type="term" value="P:tricarboxylic acid cycle"/>
    <property type="evidence" value="ECO:0007669"/>
    <property type="project" value="UniProtKB-KW"/>
</dbReference>
<feature type="binding site" evidence="8">
    <location>
        <begin position="25"/>
        <end position="31"/>
    </location>
    <ligand>
        <name>NAD(+)</name>
        <dbReference type="ChEBI" id="CHEBI:57540"/>
    </ligand>
</feature>
<evidence type="ECO:0000313" key="13">
    <source>
        <dbReference type="Proteomes" id="UP000037510"/>
    </source>
</evidence>
<feature type="binding site" evidence="8">
    <location>
        <position position="112"/>
    </location>
    <ligand>
        <name>NAD(+)</name>
        <dbReference type="ChEBI" id="CHEBI:57540"/>
    </ligand>
</feature>
<proteinExistence type="inferred from homology"/>
<gene>
    <name evidence="12" type="ORF">OBRU01_01962</name>
</gene>
<reference evidence="12 13" key="1">
    <citation type="journal article" date="2015" name="Genome Biol. Evol.">
        <title>The genome of winter moth (Operophtera brumata) provides a genomic perspective on sexual dimorphism and phenology.</title>
        <authorList>
            <person name="Derks M.F."/>
            <person name="Smit S."/>
            <person name="Salis L."/>
            <person name="Schijlen E."/>
            <person name="Bossers A."/>
            <person name="Mateman C."/>
            <person name="Pijl A.S."/>
            <person name="de Ridder D."/>
            <person name="Groenen M.A."/>
            <person name="Visser M.E."/>
            <person name="Megens H.J."/>
        </authorList>
    </citation>
    <scope>NUCLEOTIDE SEQUENCE [LARGE SCALE GENOMIC DNA]</scope>
    <source>
        <strain evidence="12">WM2013NL</strain>
        <tissue evidence="12">Head and thorax</tissue>
    </source>
</reference>
<evidence type="ECO:0000313" key="12">
    <source>
        <dbReference type="EMBL" id="KOB78221.1"/>
    </source>
</evidence>
<organism evidence="12 13">
    <name type="scientific">Operophtera brumata</name>
    <name type="common">Winter moth</name>
    <name type="synonym">Phalaena brumata</name>
    <dbReference type="NCBI Taxonomy" id="104452"/>
    <lineage>
        <taxon>Eukaryota</taxon>
        <taxon>Metazoa</taxon>
        <taxon>Ecdysozoa</taxon>
        <taxon>Arthropoda</taxon>
        <taxon>Hexapoda</taxon>
        <taxon>Insecta</taxon>
        <taxon>Pterygota</taxon>
        <taxon>Neoptera</taxon>
        <taxon>Endopterygota</taxon>
        <taxon>Lepidoptera</taxon>
        <taxon>Glossata</taxon>
        <taxon>Ditrysia</taxon>
        <taxon>Geometroidea</taxon>
        <taxon>Geometridae</taxon>
        <taxon>Larentiinae</taxon>
        <taxon>Operophtera</taxon>
    </lineage>
</organism>
<dbReference type="Proteomes" id="UP000037510">
    <property type="component" value="Unassembled WGS sequence"/>
</dbReference>
<dbReference type="SUPFAM" id="SSF51735">
    <property type="entry name" value="NAD(P)-binding Rossmann-fold domains"/>
    <property type="match status" value="1"/>
</dbReference>
<feature type="domain" description="Lactate/malate dehydrogenase C-terminal" evidence="11">
    <location>
        <begin position="165"/>
        <end position="325"/>
    </location>
</feature>
<name>A0A0L7LSP5_OPEBR</name>
<evidence type="ECO:0000256" key="2">
    <source>
        <dbReference type="ARBA" id="ARBA00016075"/>
    </source>
</evidence>
<feature type="binding site" evidence="8">
    <location>
        <position position="51"/>
    </location>
    <ligand>
        <name>NAD(+)</name>
        <dbReference type="ChEBI" id="CHEBI:57540"/>
    </ligand>
</feature>
<dbReference type="InterPro" id="IPR022383">
    <property type="entry name" value="Lactate/malate_DH_C"/>
</dbReference>
<evidence type="ECO:0000259" key="10">
    <source>
        <dbReference type="Pfam" id="PF00056"/>
    </source>
</evidence>
<comment type="similarity">
    <text evidence="9">Belongs to the LDH/MDH superfamily.</text>
</comment>
<feature type="domain" description="Lactate/malate dehydrogenase N-terminal" evidence="10">
    <location>
        <begin position="20"/>
        <end position="163"/>
    </location>
</feature>
<dbReference type="InterPro" id="IPR015955">
    <property type="entry name" value="Lactate_DH/Glyco_Ohase_4_C"/>
</dbReference>
<dbReference type="PANTHER" id="PTHR11540:SF16">
    <property type="entry name" value="MALATE DEHYDROGENASE, MITOCHONDRIAL"/>
    <property type="match status" value="1"/>
</dbReference>
<evidence type="ECO:0000256" key="6">
    <source>
        <dbReference type="ARBA" id="ARBA00048313"/>
    </source>
</evidence>
<evidence type="ECO:0000256" key="3">
    <source>
        <dbReference type="ARBA" id="ARBA00022532"/>
    </source>
</evidence>
<keyword evidence="5 8" id="KW-0520">NAD</keyword>
<keyword evidence="13" id="KW-1185">Reference proteome</keyword>
<dbReference type="PIRSF" id="PIRSF000102">
    <property type="entry name" value="Lac_mal_DH"/>
    <property type="match status" value="1"/>
</dbReference>
<dbReference type="STRING" id="104452.A0A0L7LSP5"/>
<dbReference type="Gene3D" id="3.90.110.10">
    <property type="entry name" value="Lactate dehydrogenase/glycoside hydrolase, family 4, C-terminal"/>
    <property type="match status" value="1"/>
</dbReference>
<dbReference type="EMBL" id="JTDY01000221">
    <property type="protein sequence ID" value="KOB78221.1"/>
    <property type="molecule type" value="Genomic_DNA"/>
</dbReference>
<dbReference type="GO" id="GO:0030060">
    <property type="term" value="F:L-malate dehydrogenase (NAD+) activity"/>
    <property type="evidence" value="ECO:0007669"/>
    <property type="project" value="UniProtKB-EC"/>
</dbReference>
<evidence type="ECO:0000256" key="1">
    <source>
        <dbReference type="ARBA" id="ARBA00012995"/>
    </source>
</evidence>
<dbReference type="AlphaFoldDB" id="A0A0L7LSP5"/>
<evidence type="ECO:0000256" key="7">
    <source>
        <dbReference type="PIRSR" id="PIRSR000102-1"/>
    </source>
</evidence>
<sequence>MFLSRRVFTLTSLKSTRNYQVTVLGAANEIGQTVSLLLRGQPSITKLIIHDTLDITPGVLMDVAHVPAESSVMGYKGEETLDRALKGSDLVIATGGMIRKPGITEESWLQENTYFIKNIAPKISKCEPLPFLGIVTEPVNSMVPMAAEIMRNHGNFDGKKLFGITAIDALRAQCLYAAENNLSPCECFVPVIGGHSDKTIVPLLSQAIPRINMNDQLIQEFTLRIRKCEDIVSKAKKGWSPTLSISYSVLVFVRGILEALEGNPSRVNAYIENNDFGTSYFSGLVSVNQNGVGEMQRYTDLSKYEVNLLERTIEQLRKDITKGKKILELA</sequence>
<dbReference type="GO" id="GO:0005737">
    <property type="term" value="C:cytoplasm"/>
    <property type="evidence" value="ECO:0007669"/>
    <property type="project" value="TreeGrafter"/>
</dbReference>
<evidence type="ECO:0000256" key="5">
    <source>
        <dbReference type="ARBA" id="ARBA00023027"/>
    </source>
</evidence>
<dbReference type="SUPFAM" id="SSF56327">
    <property type="entry name" value="LDH C-terminal domain-like"/>
    <property type="match status" value="1"/>
</dbReference>
<evidence type="ECO:0000259" key="11">
    <source>
        <dbReference type="Pfam" id="PF02866"/>
    </source>
</evidence>
<dbReference type="Gene3D" id="3.40.50.720">
    <property type="entry name" value="NAD(P)-binding Rossmann-like Domain"/>
    <property type="match status" value="1"/>
</dbReference>
<comment type="caution">
    <text evidence="12">The sequence shown here is derived from an EMBL/GenBank/DDBJ whole genome shotgun (WGS) entry which is preliminary data.</text>
</comment>
<dbReference type="Pfam" id="PF02866">
    <property type="entry name" value="Ldh_1_C"/>
    <property type="match status" value="1"/>
</dbReference>